<evidence type="ECO:0000313" key="3">
    <source>
        <dbReference type="Proteomes" id="UP000598820"/>
    </source>
</evidence>
<comment type="caution">
    <text evidence="2">The sequence shown here is derived from an EMBL/GenBank/DDBJ whole genome shotgun (WGS) entry which is preliminary data.</text>
</comment>
<dbReference type="SUPFAM" id="SSF54427">
    <property type="entry name" value="NTF2-like"/>
    <property type="match status" value="1"/>
</dbReference>
<protein>
    <recommendedName>
        <fullName evidence="4">DUF4440 domain-containing protein</fullName>
    </recommendedName>
</protein>
<sequence length="70" mass="7748">MKLYSAIRGALVFMLILHSSRLLAQNAKDSVAIQTIIQLEDQAWNKGDAQTYSQSFSSDGTFTNIGGMFF</sequence>
<dbReference type="Gene3D" id="3.10.450.50">
    <property type="match status" value="1"/>
</dbReference>
<feature type="signal peptide" evidence="1">
    <location>
        <begin position="1"/>
        <end position="24"/>
    </location>
</feature>
<feature type="chain" id="PRO_5037755626" description="DUF4440 domain-containing protein" evidence="1">
    <location>
        <begin position="25"/>
        <end position="70"/>
    </location>
</feature>
<evidence type="ECO:0008006" key="4">
    <source>
        <dbReference type="Google" id="ProtNLM"/>
    </source>
</evidence>
<keyword evidence="3" id="KW-1185">Reference proteome</keyword>
<dbReference type="RefSeq" id="WP_190887355.1">
    <property type="nucleotide sequence ID" value="NZ_JACWZY010000009.1"/>
</dbReference>
<keyword evidence="1" id="KW-0732">Signal</keyword>
<dbReference type="AlphaFoldDB" id="A0A926Y366"/>
<evidence type="ECO:0000313" key="2">
    <source>
        <dbReference type="EMBL" id="MBD2701496.1"/>
    </source>
</evidence>
<dbReference type="Proteomes" id="UP000598820">
    <property type="component" value="Unassembled WGS sequence"/>
</dbReference>
<evidence type="ECO:0000256" key="1">
    <source>
        <dbReference type="SAM" id="SignalP"/>
    </source>
</evidence>
<dbReference type="EMBL" id="JACWZY010000009">
    <property type="protein sequence ID" value="MBD2701496.1"/>
    <property type="molecule type" value="Genomic_DNA"/>
</dbReference>
<gene>
    <name evidence="2" type="ORF">IC229_12670</name>
</gene>
<dbReference type="InterPro" id="IPR032710">
    <property type="entry name" value="NTF2-like_dom_sf"/>
</dbReference>
<name>A0A926Y366_9BACT</name>
<accession>A0A926Y366</accession>
<organism evidence="2 3">
    <name type="scientific">Spirosoma profusum</name>
    <dbReference type="NCBI Taxonomy" id="2771354"/>
    <lineage>
        <taxon>Bacteria</taxon>
        <taxon>Pseudomonadati</taxon>
        <taxon>Bacteroidota</taxon>
        <taxon>Cytophagia</taxon>
        <taxon>Cytophagales</taxon>
        <taxon>Cytophagaceae</taxon>
        <taxon>Spirosoma</taxon>
    </lineage>
</organism>
<reference evidence="2" key="1">
    <citation type="submission" date="2020-09" db="EMBL/GenBank/DDBJ databases">
        <authorList>
            <person name="Kim M.K."/>
        </authorList>
    </citation>
    <scope>NUCLEOTIDE SEQUENCE</scope>
    <source>
        <strain evidence="2">BT702</strain>
    </source>
</reference>
<proteinExistence type="predicted"/>